<accession>A0ABN7S7Y8</accession>
<evidence type="ECO:0000313" key="1">
    <source>
        <dbReference type="EMBL" id="CAG5094719.1"/>
    </source>
</evidence>
<dbReference type="Proteomes" id="UP001158576">
    <property type="component" value="Chromosome XSR"/>
</dbReference>
<reference evidence="1 2" key="1">
    <citation type="submission" date="2021-04" db="EMBL/GenBank/DDBJ databases">
        <authorList>
            <person name="Bliznina A."/>
        </authorList>
    </citation>
    <scope>NUCLEOTIDE SEQUENCE [LARGE SCALE GENOMIC DNA]</scope>
</reference>
<keyword evidence="2" id="KW-1185">Reference proteome</keyword>
<evidence type="ECO:0000313" key="2">
    <source>
        <dbReference type="Proteomes" id="UP001158576"/>
    </source>
</evidence>
<organism evidence="1 2">
    <name type="scientific">Oikopleura dioica</name>
    <name type="common">Tunicate</name>
    <dbReference type="NCBI Taxonomy" id="34765"/>
    <lineage>
        <taxon>Eukaryota</taxon>
        <taxon>Metazoa</taxon>
        <taxon>Chordata</taxon>
        <taxon>Tunicata</taxon>
        <taxon>Appendicularia</taxon>
        <taxon>Copelata</taxon>
        <taxon>Oikopleuridae</taxon>
        <taxon>Oikopleura</taxon>
    </lineage>
</organism>
<dbReference type="EMBL" id="OU015569">
    <property type="protein sequence ID" value="CAG5094719.1"/>
    <property type="molecule type" value="Genomic_DNA"/>
</dbReference>
<protein>
    <submittedName>
        <fullName evidence="1">Oidioi.mRNA.OKI2018_I69.XSR.g13808.t1.cds</fullName>
    </submittedName>
</protein>
<sequence length="278" mass="32284">MSDDSEEMPEELLEFGSNLRNLLLTYRNGVHENKLIADFRDVTGEDVPEILGKFEYKGLDDPELLEDFEELIRFENGIFHGIPLDIQMAQVDLIRKTRNRKLDKFGRRRRRRRKPLFARPQISKFFEQKDGEAEVTLPSRRKCSPPAEKRETSCYIFSMETIYDGSSSNGVKLIQLKKDNKDFINLWVIGGEENLFFSKESLPKVVAKEEDVDFLNCQIERWAANRLLPIVKSPPVIPKPVYRSEINLMKLEKFCDLLLDETFDSSAGTPLIRRGVHN</sequence>
<proteinExistence type="predicted"/>
<gene>
    <name evidence="1" type="ORF">OKIOD_LOCUS5366</name>
</gene>
<name>A0ABN7S7Y8_OIKDI</name>